<dbReference type="InterPro" id="IPR038404">
    <property type="entry name" value="TRAP_DctP_sf"/>
</dbReference>
<dbReference type="EMBL" id="JAJVKT010000002">
    <property type="protein sequence ID" value="MCE7507558.1"/>
    <property type="molecule type" value="Genomic_DNA"/>
</dbReference>
<evidence type="ECO:0000256" key="2">
    <source>
        <dbReference type="SAM" id="SignalP"/>
    </source>
</evidence>
<comment type="caution">
    <text evidence="3">The sequence shown here is derived from an EMBL/GenBank/DDBJ whole genome shotgun (WGS) entry which is preliminary data.</text>
</comment>
<gene>
    <name evidence="3" type="primary">dctP</name>
    <name evidence="3" type="ORF">LZG35_02830</name>
</gene>
<dbReference type="Pfam" id="PF03480">
    <property type="entry name" value="DctP"/>
    <property type="match status" value="1"/>
</dbReference>
<keyword evidence="4" id="KW-1185">Reference proteome</keyword>
<proteinExistence type="predicted"/>
<dbReference type="KEGG" id="axe:P40_20990"/>
<sequence>MTLTARTAGLAAFCLTLFSGIASAANLSYSSPFPSNHTTVAKGIEPFAKAVEEASGGEVKLTVYSGGVMAKGPATLSTIQRGIVDSGLVVPAWVTSQIPATDTIASLMLAVSDARVAAAAANEYYLLKCPECMDEHLKHNARPLAYYGSAPYHFECRQQLDGLEDLAGKRVRATSTPLVNWVEQFGATIVAVPTEDIYQALQRGQADCNVGPLAYMHTLNLKEVVKWVSDMPFGSYYGATVLEVNDKTWKKLSDDERAVISSQLAKLVRDVTEGYEDDSAKARSEGEAAGVVFAKPSETESKKLADHVDSEFRRVLALAKERGVGGDDPAAFLQGFLDTLSKWEKLVADLDGDYDAYQQALQDEIFSKL</sequence>
<keyword evidence="1 2" id="KW-0732">Signal</keyword>
<accession>A0A9Q3W1L0</accession>
<dbReference type="AlphaFoldDB" id="A0A9Q3W1L0"/>
<dbReference type="InterPro" id="IPR018389">
    <property type="entry name" value="DctP_fam"/>
</dbReference>
<dbReference type="NCBIfam" id="NF037995">
    <property type="entry name" value="TRAP_S1"/>
    <property type="match status" value="1"/>
</dbReference>
<evidence type="ECO:0000313" key="3">
    <source>
        <dbReference type="EMBL" id="MCE7507558.1"/>
    </source>
</evidence>
<reference evidence="3" key="1">
    <citation type="submission" date="2022-01" db="EMBL/GenBank/DDBJ databases">
        <authorList>
            <person name="Karlyshev A.V."/>
            <person name="Jaspars M."/>
        </authorList>
    </citation>
    <scope>NUCLEOTIDE SEQUENCE</scope>
    <source>
        <strain evidence="3">AGSA3-2</strain>
    </source>
</reference>
<dbReference type="GO" id="GO:0055085">
    <property type="term" value="P:transmembrane transport"/>
    <property type="evidence" value="ECO:0007669"/>
    <property type="project" value="InterPro"/>
</dbReference>
<dbReference type="PANTHER" id="PTHR33376">
    <property type="match status" value="1"/>
</dbReference>
<dbReference type="Proteomes" id="UP001107961">
    <property type="component" value="Unassembled WGS sequence"/>
</dbReference>
<evidence type="ECO:0000256" key="1">
    <source>
        <dbReference type="ARBA" id="ARBA00022729"/>
    </source>
</evidence>
<organism evidence="3 4">
    <name type="scientific">Alloalcanivorax xenomutans</name>
    <dbReference type="NCBI Taxonomy" id="1094342"/>
    <lineage>
        <taxon>Bacteria</taxon>
        <taxon>Pseudomonadati</taxon>
        <taxon>Pseudomonadota</taxon>
        <taxon>Gammaproteobacteria</taxon>
        <taxon>Oceanospirillales</taxon>
        <taxon>Alcanivoracaceae</taxon>
        <taxon>Alloalcanivorax</taxon>
    </lineage>
</organism>
<feature type="chain" id="PRO_5040246599" evidence="2">
    <location>
        <begin position="25"/>
        <end position="369"/>
    </location>
</feature>
<feature type="signal peptide" evidence="2">
    <location>
        <begin position="1"/>
        <end position="24"/>
    </location>
</feature>
<dbReference type="RefSeq" id="WP_063141254.1">
    <property type="nucleotide sequence ID" value="NZ_CBDDTQ010000003.1"/>
</dbReference>
<dbReference type="Gene3D" id="3.40.190.170">
    <property type="entry name" value="Bacterial extracellular solute-binding protein, family 7"/>
    <property type="match status" value="1"/>
</dbReference>
<protein>
    <submittedName>
        <fullName evidence="3">TRAP transporter substrate-binding protein DctP</fullName>
    </submittedName>
</protein>
<name>A0A9Q3W1L0_9GAMM</name>
<dbReference type="PANTHER" id="PTHR33376:SF15">
    <property type="entry name" value="BLL6794 PROTEIN"/>
    <property type="match status" value="1"/>
</dbReference>
<evidence type="ECO:0000313" key="4">
    <source>
        <dbReference type="Proteomes" id="UP001107961"/>
    </source>
</evidence>